<feature type="compositionally biased region" description="Basic and acidic residues" evidence="1">
    <location>
        <begin position="32"/>
        <end position="47"/>
    </location>
</feature>
<organism evidence="2 4">
    <name type="scientific">Miscanthus lutarioriparius</name>
    <dbReference type="NCBI Taxonomy" id="422564"/>
    <lineage>
        <taxon>Eukaryota</taxon>
        <taxon>Viridiplantae</taxon>
        <taxon>Streptophyta</taxon>
        <taxon>Embryophyta</taxon>
        <taxon>Tracheophyta</taxon>
        <taxon>Spermatophyta</taxon>
        <taxon>Magnoliopsida</taxon>
        <taxon>Liliopsida</taxon>
        <taxon>Poales</taxon>
        <taxon>Poaceae</taxon>
        <taxon>PACMAD clade</taxon>
        <taxon>Panicoideae</taxon>
        <taxon>Andropogonodae</taxon>
        <taxon>Andropogoneae</taxon>
        <taxon>Saccharinae</taxon>
        <taxon>Miscanthus</taxon>
    </lineage>
</organism>
<dbReference type="PROSITE" id="PS00879">
    <property type="entry name" value="ODR_DC_2_2"/>
    <property type="match status" value="1"/>
</dbReference>
<dbReference type="EMBL" id="CAJGYO010000003">
    <property type="protein sequence ID" value="CAD6220639.1"/>
    <property type="molecule type" value="Genomic_DNA"/>
</dbReference>
<proteinExistence type="predicted"/>
<evidence type="ECO:0000256" key="1">
    <source>
        <dbReference type="SAM" id="MobiDB-lite"/>
    </source>
</evidence>
<keyword evidence="4" id="KW-1185">Reference proteome</keyword>
<gene>
    <name evidence="2" type="ORF">NCGR_LOCUS14093</name>
    <name evidence="3" type="ORF">NCGR_LOCUS64924</name>
</gene>
<dbReference type="InterPro" id="IPR022657">
    <property type="entry name" value="De-COase2_CS"/>
</dbReference>
<evidence type="ECO:0000313" key="4">
    <source>
        <dbReference type="Proteomes" id="UP000604825"/>
    </source>
</evidence>
<dbReference type="EMBL" id="CAJGYO010000076">
    <property type="protein sequence ID" value="CAD6340826.1"/>
    <property type="molecule type" value="Genomic_DNA"/>
</dbReference>
<evidence type="ECO:0000313" key="2">
    <source>
        <dbReference type="EMBL" id="CAD6220639.1"/>
    </source>
</evidence>
<comment type="caution">
    <text evidence="2">The sequence shown here is derived from an EMBL/GenBank/DDBJ whole genome shotgun (WGS) entry which is preliminary data.</text>
</comment>
<name>A0A811NEL1_9POAL</name>
<reference evidence="2" key="1">
    <citation type="submission" date="2020-10" db="EMBL/GenBank/DDBJ databases">
        <authorList>
            <person name="Han B."/>
            <person name="Lu T."/>
            <person name="Zhao Q."/>
            <person name="Huang X."/>
            <person name="Zhao Y."/>
        </authorList>
    </citation>
    <scope>NUCLEOTIDE SEQUENCE</scope>
</reference>
<sequence>MGTEALAQAAGPAALAQAAAGPAALEEAQAAHLKEDAVGDAEARGDEQTLEDSVVVRGVDLGGGIGAPWRGGSKADQGAAAGRRPPP</sequence>
<dbReference type="AlphaFoldDB" id="A0A811NEL1"/>
<evidence type="ECO:0000313" key="3">
    <source>
        <dbReference type="EMBL" id="CAD6340826.1"/>
    </source>
</evidence>
<accession>A0A811NEL1</accession>
<protein>
    <submittedName>
        <fullName evidence="2">Uncharacterized protein</fullName>
    </submittedName>
</protein>
<dbReference type="Proteomes" id="UP000604825">
    <property type="component" value="Unassembled WGS sequence"/>
</dbReference>
<feature type="region of interest" description="Disordered" evidence="1">
    <location>
        <begin position="31"/>
        <end position="87"/>
    </location>
</feature>